<sequence length="151" mass="16814">MSVAQEIDSLFAEALQESPTLCGRLPQIRWERILDTLVECGLQPRPGPGLEGDRQVRTKYLVRVLAQEIGHRKVTVDSPVPGPIVGAVVLADSADDDSYQKRLLDTVPMGRLATALRWRDSLPENGLLTHRCGDPHEWWFEHLIDVGATVL</sequence>
<dbReference type="Proteomes" id="UP001185737">
    <property type="component" value="Unassembled WGS sequence"/>
</dbReference>
<comment type="caution">
    <text evidence="1">The sequence shown here is derived from an EMBL/GenBank/DDBJ whole genome shotgun (WGS) entry which is preliminary data.</text>
</comment>
<name>A0ABU4CJA4_RHOJO</name>
<dbReference type="RefSeq" id="WP_283334121.1">
    <property type="nucleotide sequence ID" value="NZ_JAWLKA010000014.1"/>
</dbReference>
<proteinExistence type="predicted"/>
<evidence type="ECO:0000313" key="2">
    <source>
        <dbReference type="Proteomes" id="UP001185737"/>
    </source>
</evidence>
<gene>
    <name evidence="1" type="ORF">R3Q59_24295</name>
</gene>
<protein>
    <submittedName>
        <fullName evidence="1">Uncharacterized protein</fullName>
    </submittedName>
</protein>
<evidence type="ECO:0000313" key="1">
    <source>
        <dbReference type="EMBL" id="MDV6283619.1"/>
    </source>
</evidence>
<reference evidence="1 2" key="1">
    <citation type="submission" date="2023-10" db="EMBL/GenBank/DDBJ databases">
        <title>Development of a sustainable strategy for remediation of hydrocarbon-contaminated territories based on the waste exchange concept.</title>
        <authorList>
            <person name="Krivoruchko A."/>
        </authorList>
    </citation>
    <scope>NUCLEOTIDE SEQUENCE [LARGE SCALE GENOMIC DNA]</scope>
    <source>
        <strain evidence="1 2">IEGM 60</strain>
    </source>
</reference>
<organism evidence="1 2">
    <name type="scientific">Rhodococcus jostii</name>
    <dbReference type="NCBI Taxonomy" id="132919"/>
    <lineage>
        <taxon>Bacteria</taxon>
        <taxon>Bacillati</taxon>
        <taxon>Actinomycetota</taxon>
        <taxon>Actinomycetes</taxon>
        <taxon>Mycobacteriales</taxon>
        <taxon>Nocardiaceae</taxon>
        <taxon>Rhodococcus</taxon>
    </lineage>
</organism>
<dbReference type="EMBL" id="JAWLKA010000014">
    <property type="protein sequence ID" value="MDV6283619.1"/>
    <property type="molecule type" value="Genomic_DNA"/>
</dbReference>
<accession>A0ABU4CJA4</accession>
<keyword evidence="2" id="KW-1185">Reference proteome</keyword>